<protein>
    <submittedName>
        <fullName evidence="3">FAD-binding oxidoreductase</fullName>
    </submittedName>
</protein>
<dbReference type="GO" id="GO:0005737">
    <property type="term" value="C:cytoplasm"/>
    <property type="evidence" value="ECO:0007669"/>
    <property type="project" value="TreeGrafter"/>
</dbReference>
<dbReference type="Gene3D" id="3.50.50.60">
    <property type="entry name" value="FAD/NAD(P)-binding domain"/>
    <property type="match status" value="1"/>
</dbReference>
<dbReference type="Pfam" id="PF01266">
    <property type="entry name" value="DAO"/>
    <property type="match status" value="1"/>
</dbReference>
<sequence>MQNLDDESLPLSLYEVTAERVNYPELTDDVSCDVCVVGGGLLGLHTALAAAESGASVVLLEARRVGWGASGRNGGHLIPEFSCGMAKLESALGDGGASRAWQIVRGAAHELRSRIERHRIDCDQRDGHMEVAIAQRHADRLHQWYEHARRRYGAQFRWIDRSEMQRHVGSQRYIAGLLDMDGGHVHPLKLCIGLARALEDSGGQVFERSAVTSWQAAGEGVCVETETGTVLAKRLVLCANVGISSIRAPLAQRLAKRILPVGTWIIATQPLSGPLAQSVLPTRAAVCDNRFVLDYFRLDRDNRLVFGGGCSYLGMATPQGFAAGMRRAMTRVFPQLSETRIDYAWGGVIDITQQRIPDLGCDDTGRVIYAQGFSGSGVVATMAVAGILERALGGDMADFTLFQRIDQKPFPGGPWMRGPLTAAGMFWYRFLDQAL</sequence>
<evidence type="ECO:0000313" key="3">
    <source>
        <dbReference type="EMBL" id="MBL0393232.1"/>
    </source>
</evidence>
<dbReference type="PANTHER" id="PTHR13847:SF281">
    <property type="entry name" value="FAD DEPENDENT OXIDOREDUCTASE DOMAIN-CONTAINING PROTEIN"/>
    <property type="match status" value="1"/>
</dbReference>
<dbReference type="InterPro" id="IPR006076">
    <property type="entry name" value="FAD-dep_OxRdtase"/>
</dbReference>
<gene>
    <name evidence="3" type="ORF">JJ685_18985</name>
</gene>
<dbReference type="GO" id="GO:0016491">
    <property type="term" value="F:oxidoreductase activity"/>
    <property type="evidence" value="ECO:0007669"/>
    <property type="project" value="UniProtKB-KW"/>
</dbReference>
<dbReference type="AlphaFoldDB" id="A0A936Z414"/>
<evidence type="ECO:0000313" key="4">
    <source>
        <dbReference type="Proteomes" id="UP000599109"/>
    </source>
</evidence>
<evidence type="ECO:0000259" key="2">
    <source>
        <dbReference type="Pfam" id="PF01266"/>
    </source>
</evidence>
<dbReference type="Proteomes" id="UP000599109">
    <property type="component" value="Unassembled WGS sequence"/>
</dbReference>
<evidence type="ECO:0000256" key="1">
    <source>
        <dbReference type="ARBA" id="ARBA00023002"/>
    </source>
</evidence>
<keyword evidence="1" id="KW-0560">Oxidoreductase</keyword>
<dbReference type="Gene3D" id="3.30.9.10">
    <property type="entry name" value="D-Amino Acid Oxidase, subunit A, domain 2"/>
    <property type="match status" value="1"/>
</dbReference>
<dbReference type="PANTHER" id="PTHR13847">
    <property type="entry name" value="SARCOSINE DEHYDROGENASE-RELATED"/>
    <property type="match status" value="1"/>
</dbReference>
<keyword evidence="4" id="KW-1185">Reference proteome</keyword>
<proteinExistence type="predicted"/>
<comment type="caution">
    <text evidence="3">The sequence shown here is derived from an EMBL/GenBank/DDBJ whole genome shotgun (WGS) entry which is preliminary data.</text>
</comment>
<name>A0A936Z414_9BURK</name>
<dbReference type="SUPFAM" id="SSF51905">
    <property type="entry name" value="FAD/NAD(P)-binding domain"/>
    <property type="match status" value="1"/>
</dbReference>
<accession>A0A936Z414</accession>
<organism evidence="3 4">
    <name type="scientific">Ramlibacter monticola</name>
    <dbReference type="NCBI Taxonomy" id="1926872"/>
    <lineage>
        <taxon>Bacteria</taxon>
        <taxon>Pseudomonadati</taxon>
        <taxon>Pseudomonadota</taxon>
        <taxon>Betaproteobacteria</taxon>
        <taxon>Burkholderiales</taxon>
        <taxon>Comamonadaceae</taxon>
        <taxon>Ramlibacter</taxon>
    </lineage>
</organism>
<reference evidence="3 4" key="1">
    <citation type="journal article" date="2017" name="Int. J. Syst. Evol. Microbiol.">
        <title>Ramlibacter monticola sp. nov., isolated from forest soil.</title>
        <authorList>
            <person name="Chaudhary D.K."/>
            <person name="Kim J."/>
        </authorList>
    </citation>
    <scope>NUCLEOTIDE SEQUENCE [LARGE SCALE GENOMIC DNA]</scope>
    <source>
        <strain evidence="3 4">KACC 19175</strain>
    </source>
</reference>
<dbReference type="EMBL" id="JAEQNE010000005">
    <property type="protein sequence ID" value="MBL0393232.1"/>
    <property type="molecule type" value="Genomic_DNA"/>
</dbReference>
<dbReference type="RefSeq" id="WP_201675909.1">
    <property type="nucleotide sequence ID" value="NZ_JAEQNE010000005.1"/>
</dbReference>
<dbReference type="InterPro" id="IPR036188">
    <property type="entry name" value="FAD/NAD-bd_sf"/>
</dbReference>
<feature type="domain" description="FAD dependent oxidoreductase" evidence="2">
    <location>
        <begin position="33"/>
        <end position="388"/>
    </location>
</feature>